<feature type="domain" description="HTH lysR-type" evidence="5">
    <location>
        <begin position="19"/>
        <end position="76"/>
    </location>
</feature>
<dbReference type="GO" id="GO:0003677">
    <property type="term" value="F:DNA binding"/>
    <property type="evidence" value="ECO:0007669"/>
    <property type="project" value="UniProtKB-KW"/>
</dbReference>
<dbReference type="Pfam" id="PF03466">
    <property type="entry name" value="LysR_substrate"/>
    <property type="match status" value="1"/>
</dbReference>
<organism evidence="6 7">
    <name type="scientific">Halobacillus litoralis</name>
    <dbReference type="NCBI Taxonomy" id="45668"/>
    <lineage>
        <taxon>Bacteria</taxon>
        <taxon>Bacillati</taxon>
        <taxon>Bacillota</taxon>
        <taxon>Bacilli</taxon>
        <taxon>Bacillales</taxon>
        <taxon>Bacillaceae</taxon>
        <taxon>Halobacillus</taxon>
    </lineage>
</organism>
<gene>
    <name evidence="6" type="ORF">GLW04_03420</name>
</gene>
<dbReference type="GO" id="GO:0003700">
    <property type="term" value="F:DNA-binding transcription factor activity"/>
    <property type="evidence" value="ECO:0007669"/>
    <property type="project" value="InterPro"/>
</dbReference>
<dbReference type="Gene3D" id="3.40.190.10">
    <property type="entry name" value="Periplasmic binding protein-like II"/>
    <property type="match status" value="2"/>
</dbReference>
<dbReference type="PANTHER" id="PTHR30346">
    <property type="entry name" value="TRANSCRIPTIONAL DUAL REGULATOR HCAR-RELATED"/>
    <property type="match status" value="1"/>
</dbReference>
<keyword evidence="4" id="KW-0804">Transcription</keyword>
<protein>
    <submittedName>
        <fullName evidence="6">LysR family transcriptional regulator</fullName>
    </submittedName>
</protein>
<comment type="caution">
    <text evidence="6">The sequence shown here is derived from an EMBL/GenBank/DDBJ whole genome shotgun (WGS) entry which is preliminary data.</text>
</comment>
<proteinExistence type="inferred from homology"/>
<reference evidence="6 7" key="1">
    <citation type="submission" date="2019-11" db="EMBL/GenBank/DDBJ databases">
        <title>Genome sequences of 17 halophilic strains isolated from different environments.</title>
        <authorList>
            <person name="Furrow R.E."/>
        </authorList>
    </citation>
    <scope>NUCLEOTIDE SEQUENCE [LARGE SCALE GENOMIC DNA]</scope>
    <source>
        <strain evidence="6 7">22511_23_Filter</strain>
    </source>
</reference>
<dbReference type="EMBL" id="WMET01000001">
    <property type="protein sequence ID" value="MYL18924.1"/>
    <property type="molecule type" value="Genomic_DNA"/>
</dbReference>
<dbReference type="CDD" id="cd05466">
    <property type="entry name" value="PBP2_LTTR_substrate"/>
    <property type="match status" value="1"/>
</dbReference>
<keyword evidence="3" id="KW-0238">DNA-binding</keyword>
<dbReference type="Proteomes" id="UP000460949">
    <property type="component" value="Unassembled WGS sequence"/>
</dbReference>
<dbReference type="PANTHER" id="PTHR30346:SF28">
    <property type="entry name" value="HTH-TYPE TRANSCRIPTIONAL REGULATOR CYNR"/>
    <property type="match status" value="1"/>
</dbReference>
<dbReference type="InterPro" id="IPR005119">
    <property type="entry name" value="LysR_subst-bd"/>
</dbReference>
<sequence length="294" mass="33535">MQPPLSIPLFFNCQEVISMHLQRIQSFIEIARYQSFTKAAQSLLISQPALSRQMKKLEEELGFPLFLTSRTGIELTAKSKALHEELAPLFSQITNIIEHYQTEGRIRFGSTPYISTYYMNDFMPSLNTIDILVTEVRQNSRELLPLLENRTIDAAIVEGPPEWEDLCSSFLFRDHYVAAVSNDSPLAGLEEVSMGDCLKEHQILPAENKRFTDAFQYLAEKTGRSYKSTAVHDHAHSGFVSQGMGIAYFPELMAKHIEYRGITFLPIQERPLYRDMYLASTSPSAFQRLLHVFG</sequence>
<dbReference type="InterPro" id="IPR036388">
    <property type="entry name" value="WH-like_DNA-bd_sf"/>
</dbReference>
<comment type="similarity">
    <text evidence="1">Belongs to the LysR transcriptional regulatory family.</text>
</comment>
<evidence type="ECO:0000256" key="3">
    <source>
        <dbReference type="ARBA" id="ARBA00023125"/>
    </source>
</evidence>
<dbReference type="Pfam" id="PF00126">
    <property type="entry name" value="HTH_1"/>
    <property type="match status" value="1"/>
</dbReference>
<dbReference type="InterPro" id="IPR036390">
    <property type="entry name" value="WH_DNA-bd_sf"/>
</dbReference>
<accession>A0A845DZR0</accession>
<evidence type="ECO:0000256" key="1">
    <source>
        <dbReference type="ARBA" id="ARBA00009437"/>
    </source>
</evidence>
<evidence type="ECO:0000256" key="2">
    <source>
        <dbReference type="ARBA" id="ARBA00023015"/>
    </source>
</evidence>
<dbReference type="PROSITE" id="PS50931">
    <property type="entry name" value="HTH_LYSR"/>
    <property type="match status" value="1"/>
</dbReference>
<evidence type="ECO:0000256" key="4">
    <source>
        <dbReference type="ARBA" id="ARBA00023163"/>
    </source>
</evidence>
<dbReference type="InterPro" id="IPR000847">
    <property type="entry name" value="LysR_HTH_N"/>
</dbReference>
<dbReference type="SUPFAM" id="SSF46785">
    <property type="entry name" value="Winged helix' DNA-binding domain"/>
    <property type="match status" value="1"/>
</dbReference>
<dbReference type="Gene3D" id="1.10.10.10">
    <property type="entry name" value="Winged helix-like DNA-binding domain superfamily/Winged helix DNA-binding domain"/>
    <property type="match status" value="1"/>
</dbReference>
<evidence type="ECO:0000313" key="7">
    <source>
        <dbReference type="Proteomes" id="UP000460949"/>
    </source>
</evidence>
<keyword evidence="2" id="KW-0805">Transcription regulation</keyword>
<dbReference type="PRINTS" id="PR00039">
    <property type="entry name" value="HTHLYSR"/>
</dbReference>
<dbReference type="AlphaFoldDB" id="A0A845DZR0"/>
<dbReference type="GO" id="GO:0032993">
    <property type="term" value="C:protein-DNA complex"/>
    <property type="evidence" value="ECO:0007669"/>
    <property type="project" value="TreeGrafter"/>
</dbReference>
<evidence type="ECO:0000313" key="6">
    <source>
        <dbReference type="EMBL" id="MYL18924.1"/>
    </source>
</evidence>
<evidence type="ECO:0000259" key="5">
    <source>
        <dbReference type="PROSITE" id="PS50931"/>
    </source>
</evidence>
<dbReference type="SUPFAM" id="SSF53850">
    <property type="entry name" value="Periplasmic binding protein-like II"/>
    <property type="match status" value="1"/>
</dbReference>
<name>A0A845DZR0_9BACI</name>